<evidence type="ECO:0000256" key="6">
    <source>
        <dbReference type="PROSITE-ProRule" id="PRU10141"/>
    </source>
</evidence>
<dbReference type="AlphaFoldDB" id="A0A7S4ITG5"/>
<dbReference type="SMART" id="SM00220">
    <property type="entry name" value="S_TKc"/>
    <property type="match status" value="1"/>
</dbReference>
<dbReference type="SUPFAM" id="SSF56112">
    <property type="entry name" value="Protein kinase-like (PK-like)"/>
    <property type="match status" value="1"/>
</dbReference>
<feature type="compositionally biased region" description="Polar residues" evidence="7">
    <location>
        <begin position="237"/>
        <end position="250"/>
    </location>
</feature>
<feature type="compositionally biased region" description="Gly residues" evidence="7">
    <location>
        <begin position="630"/>
        <end position="639"/>
    </location>
</feature>
<accession>A0A7S4ITG5</accession>
<reference evidence="9" key="1">
    <citation type="submission" date="2021-01" db="EMBL/GenBank/DDBJ databases">
        <authorList>
            <person name="Corre E."/>
            <person name="Pelletier E."/>
            <person name="Niang G."/>
            <person name="Scheremetjew M."/>
            <person name="Finn R."/>
            <person name="Kale V."/>
            <person name="Holt S."/>
            <person name="Cochrane G."/>
            <person name="Meng A."/>
            <person name="Brown T."/>
            <person name="Cohen L."/>
        </authorList>
    </citation>
    <scope>NUCLEOTIDE SEQUENCE</scope>
    <source>
        <strain evidence="9">Isolate 1302-5</strain>
    </source>
</reference>
<feature type="compositionally biased region" description="Low complexity" evidence="7">
    <location>
        <begin position="719"/>
        <end position="734"/>
    </location>
</feature>
<dbReference type="PROSITE" id="PS00107">
    <property type="entry name" value="PROTEIN_KINASE_ATP"/>
    <property type="match status" value="1"/>
</dbReference>
<feature type="compositionally biased region" description="Low complexity" evidence="7">
    <location>
        <begin position="403"/>
        <end position="422"/>
    </location>
</feature>
<feature type="compositionally biased region" description="Basic and acidic residues" evidence="7">
    <location>
        <begin position="264"/>
        <end position="281"/>
    </location>
</feature>
<feature type="compositionally biased region" description="Polar residues" evidence="7">
    <location>
        <begin position="508"/>
        <end position="526"/>
    </location>
</feature>
<feature type="region of interest" description="Disordered" evidence="7">
    <location>
        <begin position="477"/>
        <end position="737"/>
    </location>
</feature>
<sequence length="1265" mass="134070">MLCLANIPENEAVTATTTQAAGKSDKQQQDFQPFKMQANSGASTPQPLVPSKMVTAAQQSDIDRRMELLEARFVSPAPIGAKGGSAPQSPAFPGQLPSLSNTPSPGGGGGQNSNLQNVLLQAHSSGSHHSFSFEKSAAEQQVEVGVAAFGGNSSRHSAHSHASLASQHSQPQGPPLIQTQSYKAANAAVERHMARVGAALNIPPPPHAGNSPGGEHSRSSSCSASSLGSKSASGTATQRLATTPSANSSLAIAATSRRPASSIHVEKKSAPCDRPGAHILDDSDGFYGRNPQKTSGTHHDSSAAAGTKNLSADNTAASIATSNSNSNRGAPEYCSHRNNAHRRRRRTNANNPNAAASDSVSTSTTVTGTTTGSGTTPSSVPRAQITGAMTSQDVPPPPPRLGAASSSSHLSASVAPPSCSSSNQTLLTGHLHRRPVVRAGGSKGATFVAESPPIVDGDVEGGEHVVGAAGVGAVKSLRLPTNRDAPPSNGGGGSRKKAVPHKRPLSDITLSDPSHNQGKNGGSTPNGRGRSPPAASGGARERSKSPASERRASRKRTRLQFNTAAASAGGDNDQQQQQPQQSQPQPAAAAAVAPSDESADPTSLSRDRAGSTSNPGAASGASTPKSSSKRGGGGGGGGPPSNNKSIHDFFGFGSAKKKKAQSSQPTGAGCGGGEAQQPSRSRVVDGGATDGGGGALSASRAIAADGGQLRPVSPSNLTGGAHDSSSSGAAGSASKAELDRLRRQVADLERLAADRDEQLRAVRNNQSMMQHTLRATLQRRESELETLRSKTESRDARAKAKIEVLIRSESGREAREVRQKLASDGARLGRIVYTRAGLHTVESWEDGQASRALKRRRAELKERRVELERRQRDARVAAQRVARGGDGDAPMKDAVDEAEKDSEGSSDTAGAIGNVIDQLDAMEAEESVRFHLANLRRDEEELAEDERALHHEKGAHIRDLKRVASEDQSRFKSRPTMHERYIPLSQLGKGGFSEVWKAFDLDELREVAVKIHQLDPRWSESKKTNYTKHVTREYDIHRSVRHPRIVSLYDVFEIDDNSFATVLECCEGTDLDTLLKERKTLPERDARAILIQILSGMRYLSAPSEDGSRQGVIHYDLKPGNILFDKYGDAKITDFGLSKIVDTADPTDSMELTSQGAGTYWYLPPECFVTHQSVRISNKVDVWSIGVIYFQMLFGRRPFGDGQSQDKVLSNNIMLNARDVRFPSKPAGVSGGAKDFIRKCLTYDQTFRSNVSQLCAHPYLQQKEL</sequence>
<feature type="compositionally biased region" description="Basic and acidic residues" evidence="7">
    <location>
        <begin position="883"/>
        <end position="903"/>
    </location>
</feature>
<evidence type="ECO:0000256" key="4">
    <source>
        <dbReference type="ARBA" id="ARBA00022777"/>
    </source>
</evidence>
<feature type="compositionally biased region" description="Basic and acidic residues" evidence="7">
    <location>
        <begin position="539"/>
        <end position="551"/>
    </location>
</feature>
<feature type="compositionally biased region" description="Low complexity" evidence="7">
    <location>
        <begin position="160"/>
        <end position="171"/>
    </location>
</feature>
<dbReference type="Gene3D" id="1.10.510.10">
    <property type="entry name" value="Transferase(Phosphotransferase) domain 1"/>
    <property type="match status" value="1"/>
</dbReference>
<organism evidence="9">
    <name type="scientific">Odontella aurita</name>
    <dbReference type="NCBI Taxonomy" id="265563"/>
    <lineage>
        <taxon>Eukaryota</taxon>
        <taxon>Sar</taxon>
        <taxon>Stramenopiles</taxon>
        <taxon>Ochrophyta</taxon>
        <taxon>Bacillariophyta</taxon>
        <taxon>Mediophyceae</taxon>
        <taxon>Biddulphiophycidae</taxon>
        <taxon>Eupodiscales</taxon>
        <taxon>Odontellaceae</taxon>
        <taxon>Odontella</taxon>
    </lineage>
</organism>
<dbReference type="GO" id="GO:0005634">
    <property type="term" value="C:nucleus"/>
    <property type="evidence" value="ECO:0007669"/>
    <property type="project" value="TreeGrafter"/>
</dbReference>
<dbReference type="CDD" id="cd13990">
    <property type="entry name" value="STKc_TLK"/>
    <property type="match status" value="1"/>
</dbReference>
<dbReference type="PROSITE" id="PS50011">
    <property type="entry name" value="PROTEIN_KINASE_DOM"/>
    <property type="match status" value="1"/>
</dbReference>
<evidence type="ECO:0000313" key="9">
    <source>
        <dbReference type="EMBL" id="CAE2239044.1"/>
    </source>
</evidence>
<feature type="compositionally biased region" description="Low complexity" evidence="7">
    <location>
        <begin position="311"/>
        <end position="327"/>
    </location>
</feature>
<feature type="region of interest" description="Disordered" evidence="7">
    <location>
        <begin position="199"/>
        <end position="425"/>
    </location>
</feature>
<keyword evidence="1" id="KW-0723">Serine/threonine-protein kinase</keyword>
<feature type="region of interest" description="Disordered" evidence="7">
    <location>
        <begin position="868"/>
        <end position="910"/>
    </location>
</feature>
<evidence type="ECO:0000256" key="5">
    <source>
        <dbReference type="ARBA" id="ARBA00022840"/>
    </source>
</evidence>
<evidence type="ECO:0000259" key="8">
    <source>
        <dbReference type="PROSITE" id="PS50011"/>
    </source>
</evidence>
<dbReference type="FunFam" id="1.10.510.10:FF:000698">
    <property type="entry name" value="Serine/threonine-protein kinase tousled-like 1"/>
    <property type="match status" value="1"/>
</dbReference>
<dbReference type="PROSITE" id="PS00108">
    <property type="entry name" value="PROTEIN_KINASE_ST"/>
    <property type="match status" value="1"/>
</dbReference>
<keyword evidence="3 6" id="KW-0547">Nucleotide-binding</keyword>
<evidence type="ECO:0000256" key="7">
    <source>
        <dbReference type="SAM" id="MobiDB-lite"/>
    </source>
</evidence>
<feature type="compositionally biased region" description="Basic residues" evidence="7">
    <location>
        <begin position="494"/>
        <end position="503"/>
    </location>
</feature>
<dbReference type="PANTHER" id="PTHR22974:SF23">
    <property type="entry name" value="TOUSLED-LIKE KINASE, ISOFORM G"/>
    <property type="match status" value="1"/>
</dbReference>
<dbReference type="InterPro" id="IPR017441">
    <property type="entry name" value="Protein_kinase_ATP_BS"/>
</dbReference>
<dbReference type="GO" id="GO:0004674">
    <property type="term" value="F:protein serine/threonine kinase activity"/>
    <property type="evidence" value="ECO:0007669"/>
    <property type="project" value="UniProtKB-KW"/>
</dbReference>
<dbReference type="GO" id="GO:0007059">
    <property type="term" value="P:chromosome segregation"/>
    <property type="evidence" value="ECO:0007669"/>
    <property type="project" value="TreeGrafter"/>
</dbReference>
<dbReference type="InterPro" id="IPR011009">
    <property type="entry name" value="Kinase-like_dom_sf"/>
</dbReference>
<keyword evidence="4" id="KW-0418">Kinase</keyword>
<keyword evidence="2" id="KW-0808">Transferase</keyword>
<dbReference type="GO" id="GO:0035556">
    <property type="term" value="P:intracellular signal transduction"/>
    <property type="evidence" value="ECO:0007669"/>
    <property type="project" value="TreeGrafter"/>
</dbReference>
<feature type="compositionally biased region" description="Basic residues" evidence="7">
    <location>
        <begin position="338"/>
        <end position="347"/>
    </location>
</feature>
<feature type="region of interest" description="Disordered" evidence="7">
    <location>
        <begin position="151"/>
        <end position="177"/>
    </location>
</feature>
<name>A0A7S4ITG5_9STRA</name>
<feature type="compositionally biased region" description="Low complexity" evidence="7">
    <location>
        <begin position="348"/>
        <end position="381"/>
    </location>
</feature>
<keyword evidence="5 6" id="KW-0067">ATP-binding</keyword>
<feature type="compositionally biased region" description="Low complexity" evidence="7">
    <location>
        <begin position="564"/>
        <end position="596"/>
    </location>
</feature>
<dbReference type="EMBL" id="HBKQ01022176">
    <property type="protein sequence ID" value="CAE2239044.1"/>
    <property type="molecule type" value="Transcribed_RNA"/>
</dbReference>
<feature type="compositionally biased region" description="Low complexity" evidence="7">
    <location>
        <begin position="219"/>
        <end position="236"/>
    </location>
</feature>
<dbReference type="Pfam" id="PF00069">
    <property type="entry name" value="Pkinase"/>
    <property type="match status" value="1"/>
</dbReference>
<feature type="region of interest" description="Disordered" evidence="7">
    <location>
        <begin position="7"/>
        <end position="48"/>
    </location>
</feature>
<feature type="domain" description="Protein kinase" evidence="8">
    <location>
        <begin position="981"/>
        <end position="1260"/>
    </location>
</feature>
<feature type="region of interest" description="Disordered" evidence="7">
    <location>
        <begin position="79"/>
        <end position="114"/>
    </location>
</feature>
<feature type="compositionally biased region" description="Polar residues" evidence="7">
    <location>
        <begin position="610"/>
        <end position="626"/>
    </location>
</feature>
<feature type="compositionally biased region" description="Polar residues" evidence="7">
    <location>
        <begin position="37"/>
        <end position="46"/>
    </location>
</feature>
<evidence type="ECO:0000256" key="3">
    <source>
        <dbReference type="ARBA" id="ARBA00022741"/>
    </source>
</evidence>
<dbReference type="PANTHER" id="PTHR22974">
    <property type="entry name" value="MIXED LINEAGE PROTEIN KINASE"/>
    <property type="match status" value="1"/>
</dbReference>
<evidence type="ECO:0000256" key="2">
    <source>
        <dbReference type="ARBA" id="ARBA00022679"/>
    </source>
</evidence>
<dbReference type="InterPro" id="IPR008271">
    <property type="entry name" value="Ser/Thr_kinase_AS"/>
</dbReference>
<proteinExistence type="predicted"/>
<dbReference type="GO" id="GO:0005524">
    <property type="term" value="F:ATP binding"/>
    <property type="evidence" value="ECO:0007669"/>
    <property type="project" value="UniProtKB-UniRule"/>
</dbReference>
<evidence type="ECO:0000256" key="1">
    <source>
        <dbReference type="ARBA" id="ARBA00022527"/>
    </source>
</evidence>
<protein>
    <recommendedName>
        <fullName evidence="8">Protein kinase domain-containing protein</fullName>
    </recommendedName>
</protein>
<feature type="binding site" evidence="6">
    <location>
        <position position="1010"/>
    </location>
    <ligand>
        <name>ATP</name>
        <dbReference type="ChEBI" id="CHEBI:30616"/>
    </ligand>
</feature>
<gene>
    <name evidence="9" type="ORF">OAUR00152_LOCUS15066</name>
</gene>
<dbReference type="InterPro" id="IPR000719">
    <property type="entry name" value="Prot_kinase_dom"/>
</dbReference>